<dbReference type="AlphaFoldDB" id="A0A6J8B2H1"/>
<proteinExistence type="predicted"/>
<organism evidence="2 3">
    <name type="scientific">Mytilus coruscus</name>
    <name type="common">Sea mussel</name>
    <dbReference type="NCBI Taxonomy" id="42192"/>
    <lineage>
        <taxon>Eukaryota</taxon>
        <taxon>Metazoa</taxon>
        <taxon>Spiralia</taxon>
        <taxon>Lophotrochozoa</taxon>
        <taxon>Mollusca</taxon>
        <taxon>Bivalvia</taxon>
        <taxon>Autobranchia</taxon>
        <taxon>Pteriomorphia</taxon>
        <taxon>Mytilida</taxon>
        <taxon>Mytiloidea</taxon>
        <taxon>Mytilidae</taxon>
        <taxon>Mytilinae</taxon>
        <taxon>Mytilus</taxon>
    </lineage>
</organism>
<dbReference type="Proteomes" id="UP000507470">
    <property type="component" value="Unassembled WGS sequence"/>
</dbReference>
<evidence type="ECO:0000313" key="3">
    <source>
        <dbReference type="Proteomes" id="UP000507470"/>
    </source>
</evidence>
<accession>A0A6J8B2H1</accession>
<protein>
    <submittedName>
        <fullName evidence="2">Uncharacterized protein</fullName>
    </submittedName>
</protein>
<keyword evidence="3" id="KW-1185">Reference proteome</keyword>
<sequence length="167" mass="19271">MCMSAQIHLPLHVARLVDHFSRIEKTITEAIIQTASQQSNDYTKLMTAITTSFETLTTIIKANPRAKDQSEVISLQKTVSTLRDRLLHLENQLKIQDGNIQIERSNNEVNIKSLQLLLDETRKQLKQSCETSQYEFNQYTEKIKVKDDEIQQLTQNIQKLKKNLDTG</sequence>
<name>A0A6J8B2H1_MYTCO</name>
<reference evidence="2 3" key="1">
    <citation type="submission" date="2020-06" db="EMBL/GenBank/DDBJ databases">
        <authorList>
            <person name="Li R."/>
            <person name="Bekaert M."/>
        </authorList>
    </citation>
    <scope>NUCLEOTIDE SEQUENCE [LARGE SCALE GENOMIC DNA]</scope>
    <source>
        <strain evidence="3">wild</strain>
    </source>
</reference>
<gene>
    <name evidence="2" type="ORF">MCOR_14261</name>
</gene>
<keyword evidence="1" id="KW-0175">Coiled coil</keyword>
<dbReference type="EMBL" id="CACVKT020002464">
    <property type="protein sequence ID" value="CAC5378012.1"/>
    <property type="molecule type" value="Genomic_DNA"/>
</dbReference>
<evidence type="ECO:0000313" key="2">
    <source>
        <dbReference type="EMBL" id="CAC5378012.1"/>
    </source>
</evidence>
<feature type="coiled-coil region" evidence="1">
    <location>
        <begin position="136"/>
        <end position="163"/>
    </location>
</feature>
<evidence type="ECO:0000256" key="1">
    <source>
        <dbReference type="SAM" id="Coils"/>
    </source>
</evidence>